<evidence type="ECO:0000256" key="1">
    <source>
        <dbReference type="ARBA" id="ARBA00001936"/>
    </source>
</evidence>
<evidence type="ECO:0000259" key="32">
    <source>
        <dbReference type="PROSITE" id="PS50011"/>
    </source>
</evidence>
<evidence type="ECO:0000256" key="6">
    <source>
        <dbReference type="ARBA" id="ARBA00004370"/>
    </source>
</evidence>
<dbReference type="InterPro" id="IPR050629">
    <property type="entry name" value="STE20/SPS1-PAK"/>
</dbReference>
<dbReference type="InterPro" id="IPR046409">
    <property type="entry name" value="PDC10_dimerisation_sf"/>
</dbReference>
<evidence type="ECO:0000256" key="21">
    <source>
        <dbReference type="ARBA" id="ARBA00023136"/>
    </source>
</evidence>
<dbReference type="InterPro" id="IPR048288">
    <property type="entry name" value="PDCD10_N"/>
</dbReference>
<dbReference type="InterPro" id="IPR011009">
    <property type="entry name" value="Kinase-like_dom_sf"/>
</dbReference>
<evidence type="ECO:0000256" key="17">
    <source>
        <dbReference type="ARBA" id="ARBA00022777"/>
    </source>
</evidence>
<evidence type="ECO:0000256" key="20">
    <source>
        <dbReference type="ARBA" id="ARBA00022990"/>
    </source>
</evidence>
<comment type="cofactor">
    <cofactor evidence="3">
        <name>Mg(2+)</name>
        <dbReference type="ChEBI" id="CHEBI:18420"/>
    </cofactor>
</comment>
<evidence type="ECO:0000256" key="24">
    <source>
        <dbReference type="ARBA" id="ARBA00048679"/>
    </source>
</evidence>
<proteinExistence type="inferred from homology"/>
<keyword evidence="10" id="KW-0963">Cytoplasm</keyword>
<evidence type="ECO:0000256" key="7">
    <source>
        <dbReference type="ARBA" id="ARBA00004496"/>
    </source>
</evidence>
<evidence type="ECO:0000256" key="29">
    <source>
        <dbReference type="PROSITE-ProRule" id="PRU10141"/>
    </source>
</evidence>
<evidence type="ECO:0000256" key="11">
    <source>
        <dbReference type="ARBA" id="ARBA00022527"/>
    </source>
</evidence>
<dbReference type="GO" id="GO:0030336">
    <property type="term" value="P:negative regulation of cell migration"/>
    <property type="evidence" value="ECO:0007669"/>
    <property type="project" value="TreeGrafter"/>
</dbReference>
<evidence type="ECO:0000256" key="19">
    <source>
        <dbReference type="ARBA" id="ARBA00022842"/>
    </source>
</evidence>
<keyword evidence="20" id="KW-0007">Acetylation</keyword>
<feature type="region of interest" description="Disordered" evidence="31">
    <location>
        <begin position="295"/>
        <end position="329"/>
    </location>
</feature>
<evidence type="ECO:0000256" key="15">
    <source>
        <dbReference type="ARBA" id="ARBA00022723"/>
    </source>
</evidence>
<comment type="similarity">
    <text evidence="8">Belongs to the protein kinase superfamily. STE Ser/Thr protein kinase family. STE20 subfamily.</text>
</comment>
<dbReference type="OrthoDB" id="8693905at2759"/>
<dbReference type="GO" id="GO:0046872">
    <property type="term" value="F:metal ion binding"/>
    <property type="evidence" value="ECO:0007669"/>
    <property type="project" value="UniProtKB-KW"/>
</dbReference>
<evidence type="ECO:0000313" key="34">
    <source>
        <dbReference type="Proteomes" id="UP001152803"/>
    </source>
</evidence>
<evidence type="ECO:0000256" key="10">
    <source>
        <dbReference type="ARBA" id="ARBA00022490"/>
    </source>
</evidence>
<dbReference type="EMBL" id="JAFJMO010000015">
    <property type="protein sequence ID" value="KAJ8255628.1"/>
    <property type="molecule type" value="Genomic_DNA"/>
</dbReference>
<dbReference type="GO" id="GO:0016020">
    <property type="term" value="C:membrane"/>
    <property type="evidence" value="ECO:0007669"/>
    <property type="project" value="UniProtKB-SubCell"/>
</dbReference>
<evidence type="ECO:0000313" key="33">
    <source>
        <dbReference type="EMBL" id="KAJ8255628.1"/>
    </source>
</evidence>
<keyword evidence="13" id="KW-0808">Transferase</keyword>
<dbReference type="CDD" id="cd06609">
    <property type="entry name" value="STKc_MST3_like"/>
    <property type="match status" value="1"/>
</dbReference>
<keyword evidence="11" id="KW-0723">Serine/threonine-protein kinase</keyword>
<dbReference type="PANTHER" id="PTHR48012:SF22">
    <property type="entry name" value="SERINE_THREONINE-PROTEIN KINASE 24"/>
    <property type="match status" value="1"/>
</dbReference>
<keyword evidence="14" id="KW-0053">Apoptosis</keyword>
<sequence>MAHSPVQSGLPGMQNLKADPEELFTKLDRIGKGSFGEVFKGIDNRTQKVVAIKIIDLEEAEDEIEDIQQEITVLSQCDSPFVTKYYGSYLKGTKLWIIMEYLGGGSALDLLEPGALDELQIATILREILKGLDYLHSEKKIHRDIKAANVLLSEQGEVKLADFGVAGQLTDTQIKRNTFVGTPFWMAPEVIKQSAYDSKADIWSLGITAIELAKGEPPHSDLHPMKVLFLIPKNTPPTLEGSYSKPLKEFVEACLNKEPSFRPTAKELLKHKLIVRHAKKTSYLTELVDKYKRWKAEQSRDESSSDESDSEQDGQAAGGGDSGNDDWIFNTIRDPKKLQNGTAKPVEVESSRVQDIPKRPLSQSLSTVISPLFAELKEKRAAVSGKPLAIEELREAIFLAEEACPGISDSMVSELVQRLQRFSLARASSSTQ</sequence>
<evidence type="ECO:0000256" key="2">
    <source>
        <dbReference type="ARBA" id="ARBA00001941"/>
    </source>
</evidence>
<feature type="coiled-coil region" evidence="30">
    <location>
        <begin position="50"/>
        <end position="77"/>
    </location>
</feature>
<keyword evidence="21" id="KW-0472">Membrane</keyword>
<feature type="binding site" evidence="29">
    <location>
        <position position="53"/>
    </location>
    <ligand>
        <name>ATP</name>
        <dbReference type="ChEBI" id="CHEBI:30616"/>
    </ligand>
</feature>
<evidence type="ECO:0000256" key="25">
    <source>
        <dbReference type="ARBA" id="ARBA00066233"/>
    </source>
</evidence>
<keyword evidence="12" id="KW-0597">Phosphoprotein</keyword>
<comment type="caution">
    <text evidence="33">The sequence shown here is derived from an EMBL/GenBank/DDBJ whole genome shotgun (WGS) entry which is preliminary data.</text>
</comment>
<reference evidence="33" key="1">
    <citation type="journal article" date="2023" name="Science">
        <title>Genome structures resolve the early diversification of teleost fishes.</title>
        <authorList>
            <person name="Parey E."/>
            <person name="Louis A."/>
            <person name="Montfort J."/>
            <person name="Bouchez O."/>
            <person name="Roques C."/>
            <person name="Iampietro C."/>
            <person name="Lluch J."/>
            <person name="Castinel A."/>
            <person name="Donnadieu C."/>
            <person name="Desvignes T."/>
            <person name="Floi Bucao C."/>
            <person name="Jouanno E."/>
            <person name="Wen M."/>
            <person name="Mejri S."/>
            <person name="Dirks R."/>
            <person name="Jansen H."/>
            <person name="Henkel C."/>
            <person name="Chen W.J."/>
            <person name="Zahm M."/>
            <person name="Cabau C."/>
            <person name="Klopp C."/>
            <person name="Thompson A.W."/>
            <person name="Robinson-Rechavi M."/>
            <person name="Braasch I."/>
            <person name="Lecointre G."/>
            <person name="Bobe J."/>
            <person name="Postlethwait J.H."/>
            <person name="Berthelot C."/>
            <person name="Roest Crollius H."/>
            <person name="Guiguen Y."/>
        </authorList>
    </citation>
    <scope>NUCLEOTIDE SEQUENCE</scope>
    <source>
        <strain evidence="33">Concon-B</strain>
    </source>
</reference>
<keyword evidence="15" id="KW-0479">Metal-binding</keyword>
<comment type="cofactor">
    <cofactor evidence="2">
        <name>Co(2+)</name>
        <dbReference type="ChEBI" id="CHEBI:48828"/>
    </cofactor>
</comment>
<keyword evidence="17" id="KW-0418">Kinase</keyword>
<keyword evidence="19" id="KW-0460">Magnesium</keyword>
<evidence type="ECO:0000256" key="23">
    <source>
        <dbReference type="ARBA" id="ARBA00047899"/>
    </source>
</evidence>
<keyword evidence="22" id="KW-0539">Nucleus</keyword>
<evidence type="ECO:0000256" key="16">
    <source>
        <dbReference type="ARBA" id="ARBA00022741"/>
    </source>
</evidence>
<comment type="subunit">
    <text evidence="25">Monomer. Interacts with CTTNBP2NL. Interacts with RIPOR1 (via C-terminus); this interaction occurs in a PDCD10-dependent and Rho-independent manner. Interacts with PDCD10; this interaction is required for the association of STK24 with RIPOR1. Part of the core of STRIPAK complexes composed of PP2A catalytic and scaffolding subunits, the striatins (PP2A regulatory subunits), the striatin-associated proteins MOB4, STRIP1 and STRIP2, PDCD10 and members of the STE20 kinases, such as STK24 and STK26.</text>
</comment>
<keyword evidence="18 29" id="KW-0067">ATP-binding</keyword>
<dbReference type="EC" id="2.7.11.1" evidence="9"/>
<dbReference type="GO" id="GO:0005794">
    <property type="term" value="C:Golgi apparatus"/>
    <property type="evidence" value="ECO:0007669"/>
    <property type="project" value="TreeGrafter"/>
</dbReference>
<evidence type="ECO:0000256" key="14">
    <source>
        <dbReference type="ARBA" id="ARBA00022703"/>
    </source>
</evidence>
<evidence type="ECO:0000256" key="8">
    <source>
        <dbReference type="ARBA" id="ARBA00008874"/>
    </source>
</evidence>
<comment type="catalytic activity">
    <reaction evidence="24">
        <text>L-seryl-[protein] + ATP = O-phospho-L-seryl-[protein] + ADP + H(+)</text>
        <dbReference type="Rhea" id="RHEA:17989"/>
        <dbReference type="Rhea" id="RHEA-COMP:9863"/>
        <dbReference type="Rhea" id="RHEA-COMP:11604"/>
        <dbReference type="ChEBI" id="CHEBI:15378"/>
        <dbReference type="ChEBI" id="CHEBI:29999"/>
        <dbReference type="ChEBI" id="CHEBI:30616"/>
        <dbReference type="ChEBI" id="CHEBI:83421"/>
        <dbReference type="ChEBI" id="CHEBI:456216"/>
        <dbReference type="EC" id="2.7.11.1"/>
    </reaction>
</comment>
<comment type="cofactor">
    <cofactor evidence="1">
        <name>Mn(2+)</name>
        <dbReference type="ChEBI" id="CHEBI:29035"/>
    </cofactor>
</comment>
<dbReference type="FunFam" id="1.10.12.70:FF:000002">
    <property type="entry name" value="Serine/threonine kinase 24"/>
    <property type="match status" value="1"/>
</dbReference>
<dbReference type="GO" id="GO:0005634">
    <property type="term" value="C:nucleus"/>
    <property type="evidence" value="ECO:0007669"/>
    <property type="project" value="UniProtKB-SubCell"/>
</dbReference>
<organism evidence="33 34">
    <name type="scientific">Conger conger</name>
    <name type="common">Conger eel</name>
    <name type="synonym">Muraena conger</name>
    <dbReference type="NCBI Taxonomy" id="82655"/>
    <lineage>
        <taxon>Eukaryota</taxon>
        <taxon>Metazoa</taxon>
        <taxon>Chordata</taxon>
        <taxon>Craniata</taxon>
        <taxon>Vertebrata</taxon>
        <taxon>Euteleostomi</taxon>
        <taxon>Actinopterygii</taxon>
        <taxon>Neopterygii</taxon>
        <taxon>Teleostei</taxon>
        <taxon>Anguilliformes</taxon>
        <taxon>Congridae</taxon>
        <taxon>Conger</taxon>
    </lineage>
</organism>
<evidence type="ECO:0000256" key="5">
    <source>
        <dbReference type="ARBA" id="ARBA00004123"/>
    </source>
</evidence>
<evidence type="ECO:0000256" key="12">
    <source>
        <dbReference type="ARBA" id="ARBA00022553"/>
    </source>
</evidence>
<evidence type="ECO:0000256" key="27">
    <source>
        <dbReference type="ARBA" id="ARBA00077261"/>
    </source>
</evidence>
<evidence type="ECO:0000256" key="4">
    <source>
        <dbReference type="ARBA" id="ARBA00001947"/>
    </source>
</evidence>
<protein>
    <recommendedName>
        <fullName evidence="26">Serine/threonine-protein kinase 24</fullName>
        <ecNumber evidence="9">2.7.11.1</ecNumber>
    </recommendedName>
    <alternativeName>
        <fullName evidence="28">Mammalian STE20-like protein kinase 3</fullName>
    </alternativeName>
    <alternativeName>
        <fullName evidence="27">STE20-like kinase MST3</fullName>
    </alternativeName>
</protein>
<comment type="catalytic activity">
    <reaction evidence="23">
        <text>L-threonyl-[protein] + ATP = O-phospho-L-threonyl-[protein] + ADP + H(+)</text>
        <dbReference type="Rhea" id="RHEA:46608"/>
        <dbReference type="Rhea" id="RHEA-COMP:11060"/>
        <dbReference type="Rhea" id="RHEA-COMP:11605"/>
        <dbReference type="ChEBI" id="CHEBI:15378"/>
        <dbReference type="ChEBI" id="CHEBI:30013"/>
        <dbReference type="ChEBI" id="CHEBI:30616"/>
        <dbReference type="ChEBI" id="CHEBI:61977"/>
        <dbReference type="ChEBI" id="CHEBI:456216"/>
        <dbReference type="EC" id="2.7.11.1"/>
    </reaction>
</comment>
<dbReference type="SUPFAM" id="SSF56112">
    <property type="entry name" value="Protein kinase-like (PK-like)"/>
    <property type="match status" value="1"/>
</dbReference>
<dbReference type="Pfam" id="PF20929">
    <property type="entry name" value="PDCD10_N"/>
    <property type="match status" value="1"/>
</dbReference>
<dbReference type="FunFam" id="1.10.510.10:FF:000411">
    <property type="entry name" value="Probable Ste20-like kinase Don3"/>
    <property type="match status" value="1"/>
</dbReference>
<dbReference type="GO" id="GO:0004674">
    <property type="term" value="F:protein serine/threonine kinase activity"/>
    <property type="evidence" value="ECO:0007669"/>
    <property type="project" value="UniProtKB-KW"/>
</dbReference>
<dbReference type="Gene3D" id="1.10.12.70">
    <property type="match status" value="1"/>
</dbReference>
<dbReference type="Gene3D" id="3.30.200.20">
    <property type="entry name" value="Phosphorylase Kinase, domain 1"/>
    <property type="match status" value="1"/>
</dbReference>
<dbReference type="PANTHER" id="PTHR48012">
    <property type="entry name" value="STERILE20-LIKE KINASE, ISOFORM B-RELATED"/>
    <property type="match status" value="1"/>
</dbReference>
<evidence type="ECO:0000256" key="13">
    <source>
        <dbReference type="ARBA" id="ARBA00022679"/>
    </source>
</evidence>
<evidence type="ECO:0000256" key="3">
    <source>
        <dbReference type="ARBA" id="ARBA00001946"/>
    </source>
</evidence>
<accession>A0A9Q1D1S1</accession>
<dbReference type="SMART" id="SM00220">
    <property type="entry name" value="S_TKc"/>
    <property type="match status" value="1"/>
</dbReference>
<evidence type="ECO:0000256" key="18">
    <source>
        <dbReference type="ARBA" id="ARBA00022840"/>
    </source>
</evidence>
<comment type="subcellular location">
    <subcellularLocation>
        <location evidence="7">Cytoplasm</location>
    </subcellularLocation>
    <subcellularLocation>
        <location evidence="6">Membrane</location>
    </subcellularLocation>
    <subcellularLocation>
        <location evidence="5">Nucleus</location>
    </subcellularLocation>
</comment>
<dbReference type="PROSITE" id="PS50011">
    <property type="entry name" value="PROTEIN_KINASE_DOM"/>
    <property type="match status" value="1"/>
</dbReference>
<dbReference type="GO" id="GO:0006915">
    <property type="term" value="P:apoptotic process"/>
    <property type="evidence" value="ECO:0007669"/>
    <property type="project" value="UniProtKB-KW"/>
</dbReference>
<evidence type="ECO:0000256" key="26">
    <source>
        <dbReference type="ARBA" id="ARBA00072153"/>
    </source>
</evidence>
<dbReference type="Pfam" id="PF00069">
    <property type="entry name" value="Pkinase"/>
    <property type="match status" value="1"/>
</dbReference>
<evidence type="ECO:0000256" key="28">
    <source>
        <dbReference type="ARBA" id="ARBA00079554"/>
    </source>
</evidence>
<keyword evidence="34" id="KW-1185">Reference proteome</keyword>
<dbReference type="InterPro" id="IPR000719">
    <property type="entry name" value="Prot_kinase_dom"/>
</dbReference>
<dbReference type="GO" id="GO:0048679">
    <property type="term" value="P:regulation of axon regeneration"/>
    <property type="evidence" value="ECO:0007669"/>
    <property type="project" value="UniProtKB-ARBA"/>
</dbReference>
<dbReference type="GO" id="GO:0005524">
    <property type="term" value="F:ATP binding"/>
    <property type="evidence" value="ECO:0007669"/>
    <property type="project" value="UniProtKB-UniRule"/>
</dbReference>
<name>A0A9Q1D1S1_CONCO</name>
<dbReference type="PROSITE" id="PS00107">
    <property type="entry name" value="PROTEIN_KINASE_ATP"/>
    <property type="match status" value="1"/>
</dbReference>
<gene>
    <name evidence="33" type="ORF">COCON_G00194920</name>
</gene>
<feature type="domain" description="Protein kinase" evidence="32">
    <location>
        <begin position="24"/>
        <end position="274"/>
    </location>
</feature>
<evidence type="ECO:0000256" key="30">
    <source>
        <dbReference type="SAM" id="Coils"/>
    </source>
</evidence>
<evidence type="ECO:0000256" key="9">
    <source>
        <dbReference type="ARBA" id="ARBA00012513"/>
    </source>
</evidence>
<dbReference type="Gene3D" id="1.10.510.10">
    <property type="entry name" value="Transferase(Phosphotransferase) domain 1"/>
    <property type="match status" value="1"/>
</dbReference>
<dbReference type="InterPro" id="IPR017441">
    <property type="entry name" value="Protein_kinase_ATP_BS"/>
</dbReference>
<comment type="cofactor">
    <cofactor evidence="4">
        <name>Zn(2+)</name>
        <dbReference type="ChEBI" id="CHEBI:29105"/>
    </cofactor>
</comment>
<dbReference type="Proteomes" id="UP001152803">
    <property type="component" value="Unassembled WGS sequence"/>
</dbReference>
<dbReference type="FunFam" id="3.30.200.20:FF:000252">
    <property type="entry name" value="Serine/threonine-protein kinase 26"/>
    <property type="match status" value="1"/>
</dbReference>
<evidence type="ECO:0000256" key="31">
    <source>
        <dbReference type="SAM" id="MobiDB-lite"/>
    </source>
</evidence>
<keyword evidence="30" id="KW-0175">Coiled coil</keyword>
<dbReference type="AlphaFoldDB" id="A0A9Q1D1S1"/>
<evidence type="ECO:0000256" key="22">
    <source>
        <dbReference type="ARBA" id="ARBA00023242"/>
    </source>
</evidence>
<keyword evidence="16 29" id="KW-0547">Nucleotide-binding</keyword>